<proteinExistence type="predicted"/>
<feature type="domain" description="Sodium symporter small subunit" evidence="1">
    <location>
        <begin position="10"/>
        <end position="83"/>
    </location>
</feature>
<evidence type="ECO:0000259" key="1">
    <source>
        <dbReference type="Pfam" id="PF13937"/>
    </source>
</evidence>
<dbReference type="Pfam" id="PF13937">
    <property type="entry name" value="DUF4212"/>
    <property type="match status" value="1"/>
</dbReference>
<dbReference type="Proteomes" id="UP000198647">
    <property type="component" value="Unassembled WGS sequence"/>
</dbReference>
<evidence type="ECO:0000313" key="2">
    <source>
        <dbReference type="EMBL" id="SDX96611.1"/>
    </source>
</evidence>
<name>A0A1H3G031_9BACI</name>
<dbReference type="NCBIfam" id="TIGR03647">
    <property type="entry name" value="Na_symport_sm"/>
    <property type="match status" value="1"/>
</dbReference>
<dbReference type="EMBL" id="FNOS01000004">
    <property type="protein sequence ID" value="SDX96611.1"/>
    <property type="molecule type" value="Genomic_DNA"/>
</dbReference>
<sequence length="101" mass="11438">MKKIDKKTADAYFRTRTTLIVIYLIIGFCVSYGVVLFAEPLSSITFLNMPLHYYMGAQGAVLTFIFLLFVNAIVSDFVDRKFGLLDLDKEEENESGKAVNK</sequence>
<protein>
    <submittedName>
        <fullName evidence="2">Solute:sodium symporter small subunit</fullName>
    </submittedName>
</protein>
<comment type="caution">
    <text evidence="2">The sequence shown here is derived from an EMBL/GenBank/DDBJ whole genome shotgun (WGS) entry which is preliminary data.</text>
</comment>
<dbReference type="InterPro" id="IPR019886">
    <property type="entry name" value="Na_symporter_ssu"/>
</dbReference>
<gene>
    <name evidence="2" type="ORF">SAMN04488081_1746</name>
</gene>
<keyword evidence="3" id="KW-1185">Reference proteome</keyword>
<organism evidence="2 3">
    <name type="scientific">Salimicrobium album</name>
    <dbReference type="NCBI Taxonomy" id="50717"/>
    <lineage>
        <taxon>Bacteria</taxon>
        <taxon>Bacillati</taxon>
        <taxon>Bacillota</taxon>
        <taxon>Bacilli</taxon>
        <taxon>Bacillales</taxon>
        <taxon>Bacillaceae</taxon>
        <taxon>Salimicrobium</taxon>
    </lineage>
</organism>
<accession>A0A1H3G031</accession>
<reference evidence="2 3" key="1">
    <citation type="submission" date="2016-10" db="EMBL/GenBank/DDBJ databases">
        <authorList>
            <person name="Varghese N."/>
            <person name="Submissions S."/>
        </authorList>
    </citation>
    <scope>NUCLEOTIDE SEQUENCE [LARGE SCALE GENOMIC DNA]</scope>
    <source>
        <strain evidence="2 3">DSM 20748</strain>
    </source>
</reference>
<dbReference type="RefSeq" id="WP_008586960.1">
    <property type="nucleotide sequence ID" value="NZ_FNOS01000004.1"/>
</dbReference>
<evidence type="ECO:0000313" key="3">
    <source>
        <dbReference type="Proteomes" id="UP000198647"/>
    </source>
</evidence>